<evidence type="ECO:0000313" key="2">
    <source>
        <dbReference type="Proteomes" id="UP000828390"/>
    </source>
</evidence>
<gene>
    <name evidence="1" type="ORF">DPMN_086634</name>
</gene>
<protein>
    <submittedName>
        <fullName evidence="1">Uncharacterized protein</fullName>
    </submittedName>
</protein>
<comment type="caution">
    <text evidence="1">The sequence shown here is derived from an EMBL/GenBank/DDBJ whole genome shotgun (WGS) entry which is preliminary data.</text>
</comment>
<reference evidence="1" key="2">
    <citation type="submission" date="2020-11" db="EMBL/GenBank/DDBJ databases">
        <authorList>
            <person name="McCartney M.A."/>
            <person name="Auch B."/>
            <person name="Kono T."/>
            <person name="Mallez S."/>
            <person name="Becker A."/>
            <person name="Gohl D.M."/>
            <person name="Silverstein K.A.T."/>
            <person name="Koren S."/>
            <person name="Bechman K.B."/>
            <person name="Herman A."/>
            <person name="Abrahante J.E."/>
            <person name="Garbe J."/>
        </authorList>
    </citation>
    <scope>NUCLEOTIDE SEQUENCE</scope>
    <source>
        <strain evidence="1">Duluth1</strain>
        <tissue evidence="1">Whole animal</tissue>
    </source>
</reference>
<reference evidence="1" key="1">
    <citation type="journal article" date="2019" name="bioRxiv">
        <title>The Genome of the Zebra Mussel, Dreissena polymorpha: A Resource for Invasive Species Research.</title>
        <authorList>
            <person name="McCartney M.A."/>
            <person name="Auch B."/>
            <person name="Kono T."/>
            <person name="Mallez S."/>
            <person name="Zhang Y."/>
            <person name="Obille A."/>
            <person name="Becker A."/>
            <person name="Abrahante J.E."/>
            <person name="Garbe J."/>
            <person name="Badalamenti J.P."/>
            <person name="Herman A."/>
            <person name="Mangelson H."/>
            <person name="Liachko I."/>
            <person name="Sullivan S."/>
            <person name="Sone E.D."/>
            <person name="Koren S."/>
            <person name="Silverstein K.A.T."/>
            <person name="Beckman K.B."/>
            <person name="Gohl D.M."/>
        </authorList>
    </citation>
    <scope>NUCLEOTIDE SEQUENCE</scope>
    <source>
        <strain evidence="1">Duluth1</strain>
        <tissue evidence="1">Whole animal</tissue>
    </source>
</reference>
<dbReference type="EMBL" id="JAIWYP010000003">
    <property type="protein sequence ID" value="KAH3844376.1"/>
    <property type="molecule type" value="Genomic_DNA"/>
</dbReference>
<proteinExistence type="predicted"/>
<evidence type="ECO:0000313" key="1">
    <source>
        <dbReference type="EMBL" id="KAH3844376.1"/>
    </source>
</evidence>
<accession>A0A9D4KSP1</accession>
<keyword evidence="2" id="KW-1185">Reference proteome</keyword>
<dbReference type="AlphaFoldDB" id="A0A9D4KSP1"/>
<name>A0A9D4KSP1_DREPO</name>
<dbReference type="Proteomes" id="UP000828390">
    <property type="component" value="Unassembled WGS sequence"/>
</dbReference>
<sequence length="83" mass="8880">MRFSNGYGDIQSPFNTILLPCRTLNMSDGTESGLRPTLMSQSAVTLMSQSAVTLMSQSAVAPELLNETLDFRIKVSGGIHSGT</sequence>
<organism evidence="1 2">
    <name type="scientific">Dreissena polymorpha</name>
    <name type="common">Zebra mussel</name>
    <name type="synonym">Mytilus polymorpha</name>
    <dbReference type="NCBI Taxonomy" id="45954"/>
    <lineage>
        <taxon>Eukaryota</taxon>
        <taxon>Metazoa</taxon>
        <taxon>Spiralia</taxon>
        <taxon>Lophotrochozoa</taxon>
        <taxon>Mollusca</taxon>
        <taxon>Bivalvia</taxon>
        <taxon>Autobranchia</taxon>
        <taxon>Heteroconchia</taxon>
        <taxon>Euheterodonta</taxon>
        <taxon>Imparidentia</taxon>
        <taxon>Neoheterodontei</taxon>
        <taxon>Myida</taxon>
        <taxon>Dreissenoidea</taxon>
        <taxon>Dreissenidae</taxon>
        <taxon>Dreissena</taxon>
    </lineage>
</organism>